<evidence type="ECO:0000313" key="2">
    <source>
        <dbReference type="EMBL" id="EED36478.1"/>
    </source>
</evidence>
<proteinExistence type="predicted"/>
<sequence>MPKAPYATDETAETFRPYGVGYVEMACGLRVESRLRESSVGDLRIGMPMALELIPVRRDEDGTELLTFQFRASPETA</sequence>
<dbReference type="InterPro" id="IPR012340">
    <property type="entry name" value="NA-bd_OB-fold"/>
</dbReference>
<dbReference type="HOGENOM" id="CLU_2633855_0_0_6"/>
<name>B8KSQ1_9GAMM</name>
<dbReference type="eggNOG" id="COG1545">
    <property type="taxonomic scope" value="Bacteria"/>
</dbReference>
<dbReference type="Proteomes" id="UP000004699">
    <property type="component" value="Unassembled WGS sequence"/>
</dbReference>
<dbReference type="InterPro" id="IPR002878">
    <property type="entry name" value="ChsH2_C"/>
</dbReference>
<evidence type="ECO:0000259" key="1">
    <source>
        <dbReference type="Pfam" id="PF01796"/>
    </source>
</evidence>
<dbReference type="STRING" id="565045.NOR51B_2429"/>
<organism evidence="2 3">
    <name type="scientific">Luminiphilus syltensis NOR5-1B</name>
    <dbReference type="NCBI Taxonomy" id="565045"/>
    <lineage>
        <taxon>Bacteria</taxon>
        <taxon>Pseudomonadati</taxon>
        <taxon>Pseudomonadota</taxon>
        <taxon>Gammaproteobacteria</taxon>
        <taxon>Cellvibrionales</taxon>
        <taxon>Halieaceae</taxon>
        <taxon>Luminiphilus</taxon>
    </lineage>
</organism>
<keyword evidence="3" id="KW-1185">Reference proteome</keyword>
<gene>
    <name evidence="2" type="ORF">NOR51B_2429</name>
</gene>
<accession>B8KSQ1</accession>
<feature type="domain" description="ChsH2 C-terminal OB-fold" evidence="1">
    <location>
        <begin position="10"/>
        <end position="52"/>
    </location>
</feature>
<dbReference type="Pfam" id="PF01796">
    <property type="entry name" value="OB_ChsH2_C"/>
    <property type="match status" value="1"/>
</dbReference>
<dbReference type="SUPFAM" id="SSF50249">
    <property type="entry name" value="Nucleic acid-binding proteins"/>
    <property type="match status" value="1"/>
</dbReference>
<dbReference type="AlphaFoldDB" id="B8KSQ1"/>
<protein>
    <recommendedName>
        <fullName evidence="1">ChsH2 C-terminal OB-fold domain-containing protein</fullName>
    </recommendedName>
</protein>
<reference evidence="3" key="1">
    <citation type="journal article" date="2013" name="BMC Microbiol.">
        <title>Taxonomy and evolution of bacteriochlorophyll a-containing members of the OM60/NOR5 clade of marine gammaproteobacteria: description of Luminiphilus syltensis gen. nov., sp. nov., reclassification of Haliea rubra as Pseudohaliea rubra gen. nov., comb. nov., and emendation of Chromatocurvus halotolerans.</title>
        <authorList>
            <person name="Spring S."/>
            <person name="Riedel T."/>
            <person name="Sproer C."/>
            <person name="Yan S."/>
            <person name="Harder J."/>
            <person name="Fuchs B.M."/>
        </authorList>
    </citation>
    <scope>NUCLEOTIDE SEQUENCE [LARGE SCALE GENOMIC DNA]</scope>
    <source>
        <strain evidence="3">NOR51-B</strain>
    </source>
</reference>
<dbReference type="EMBL" id="DS999411">
    <property type="protein sequence ID" value="EED36478.1"/>
    <property type="molecule type" value="Genomic_DNA"/>
</dbReference>
<evidence type="ECO:0000313" key="3">
    <source>
        <dbReference type="Proteomes" id="UP000004699"/>
    </source>
</evidence>